<accession>A0A1R1YIC0</accession>
<dbReference type="AlphaFoldDB" id="A0A1R1YIC0"/>
<proteinExistence type="predicted"/>
<dbReference type="Proteomes" id="UP000187429">
    <property type="component" value="Unassembled WGS sequence"/>
</dbReference>
<keyword evidence="2" id="KW-1185">Reference proteome</keyword>
<protein>
    <submittedName>
        <fullName evidence="1">Uncharacterized protein</fullName>
    </submittedName>
</protein>
<reference evidence="2" key="1">
    <citation type="submission" date="2017-01" db="EMBL/GenBank/DDBJ databases">
        <authorList>
            <person name="Wang Y."/>
            <person name="White M."/>
            <person name="Kvist S."/>
            <person name="Moncalvo J.-M."/>
        </authorList>
    </citation>
    <scope>NUCLEOTIDE SEQUENCE [LARGE SCALE GENOMIC DNA]</scope>
    <source>
        <strain evidence="2">ID-206-W2</strain>
    </source>
</reference>
<name>A0A1R1YIC0_9FUNG</name>
<evidence type="ECO:0000313" key="2">
    <source>
        <dbReference type="Proteomes" id="UP000187429"/>
    </source>
</evidence>
<organism evidence="1 2">
    <name type="scientific">Smittium culicis</name>
    <dbReference type="NCBI Taxonomy" id="133412"/>
    <lineage>
        <taxon>Eukaryota</taxon>
        <taxon>Fungi</taxon>
        <taxon>Fungi incertae sedis</taxon>
        <taxon>Zoopagomycota</taxon>
        <taxon>Kickxellomycotina</taxon>
        <taxon>Harpellomycetes</taxon>
        <taxon>Harpellales</taxon>
        <taxon>Legeriomycetaceae</taxon>
        <taxon>Smittium</taxon>
    </lineage>
</organism>
<dbReference type="EMBL" id="LSSM01001427">
    <property type="protein sequence ID" value="OMJ26659.1"/>
    <property type="molecule type" value="Genomic_DNA"/>
</dbReference>
<comment type="caution">
    <text evidence="1">The sequence shown here is derived from an EMBL/GenBank/DDBJ whole genome shotgun (WGS) entry which is preliminary data.</text>
</comment>
<evidence type="ECO:0000313" key="1">
    <source>
        <dbReference type="EMBL" id="OMJ26659.1"/>
    </source>
</evidence>
<gene>
    <name evidence="1" type="ORF">AYI69_g3930</name>
</gene>
<dbReference type="OrthoDB" id="5662480at2759"/>
<sequence length="163" mass="18674">MSFPFILVEANTSDFISRIHWEVEACYLSKNRPVPIQIKYPPPDPMFEDDILQKKNEARQAKLKAEKKPKRLSRIDDMKRQSVILSPQKIALVQNDISVAGNTHLAAKNKYTNNATNPYPEANVDIGSNSHKTDKRSFIFIIKNFKVFTKKITSKLKINLSKS</sequence>